<proteinExistence type="predicted"/>
<dbReference type="PANTHER" id="PTHR39175:SF1">
    <property type="entry name" value="FAMILY PROTEIN, PUTATIVE (AFU_ORTHOLOGUE AFUA_3G15060)-RELATED"/>
    <property type="match status" value="1"/>
</dbReference>
<organism evidence="2 3">
    <name type="scientific">Microvirga alba</name>
    <dbReference type="NCBI Taxonomy" id="2791025"/>
    <lineage>
        <taxon>Bacteria</taxon>
        <taxon>Pseudomonadati</taxon>
        <taxon>Pseudomonadota</taxon>
        <taxon>Alphaproteobacteria</taxon>
        <taxon>Hyphomicrobiales</taxon>
        <taxon>Methylobacteriaceae</taxon>
        <taxon>Microvirga</taxon>
    </lineage>
</organism>
<dbReference type="Gene3D" id="3.10.180.10">
    <property type="entry name" value="2,3-Dihydroxybiphenyl 1,2-Dioxygenase, domain 1"/>
    <property type="match status" value="1"/>
</dbReference>
<evidence type="ECO:0000313" key="3">
    <source>
        <dbReference type="Proteomes" id="UP000599312"/>
    </source>
</evidence>
<evidence type="ECO:0000259" key="1">
    <source>
        <dbReference type="PROSITE" id="PS51819"/>
    </source>
</evidence>
<dbReference type="InterPro" id="IPR004360">
    <property type="entry name" value="Glyas_Fos-R_dOase_dom"/>
</dbReference>
<dbReference type="InterPro" id="IPR029068">
    <property type="entry name" value="Glyas_Bleomycin-R_OHBP_Dase"/>
</dbReference>
<keyword evidence="3" id="KW-1185">Reference proteome</keyword>
<dbReference type="AlphaFoldDB" id="A0A931FLL2"/>
<name>A0A931FLL2_9HYPH</name>
<reference evidence="2" key="1">
    <citation type="submission" date="2020-11" db="EMBL/GenBank/DDBJ databases">
        <authorList>
            <person name="Kim M.K."/>
        </authorList>
    </citation>
    <scope>NUCLEOTIDE SEQUENCE</scope>
    <source>
        <strain evidence="2">BT350</strain>
    </source>
</reference>
<evidence type="ECO:0000313" key="2">
    <source>
        <dbReference type="EMBL" id="MBF9232234.1"/>
    </source>
</evidence>
<dbReference type="EMBL" id="JADQDO010000001">
    <property type="protein sequence ID" value="MBF9232234.1"/>
    <property type="molecule type" value="Genomic_DNA"/>
</dbReference>
<gene>
    <name evidence="2" type="ORF">I2H38_02455</name>
</gene>
<dbReference type="Proteomes" id="UP000599312">
    <property type="component" value="Unassembled WGS sequence"/>
</dbReference>
<dbReference type="SUPFAM" id="SSF54593">
    <property type="entry name" value="Glyoxalase/Bleomycin resistance protein/Dihydroxybiphenyl dioxygenase"/>
    <property type="match status" value="1"/>
</dbReference>
<dbReference type="PROSITE" id="PS51819">
    <property type="entry name" value="VOC"/>
    <property type="match status" value="1"/>
</dbReference>
<dbReference type="Pfam" id="PF00903">
    <property type="entry name" value="Glyoxalase"/>
    <property type="match status" value="1"/>
</dbReference>
<comment type="caution">
    <text evidence="2">The sequence shown here is derived from an EMBL/GenBank/DDBJ whole genome shotgun (WGS) entry which is preliminary data.</text>
</comment>
<feature type="domain" description="VOC" evidence="1">
    <location>
        <begin position="4"/>
        <end position="118"/>
    </location>
</feature>
<dbReference type="PANTHER" id="PTHR39175">
    <property type="entry name" value="FAMILY PROTEIN, PUTATIVE (AFU_ORTHOLOGUE AFUA_3G15060)-RELATED"/>
    <property type="match status" value="1"/>
</dbReference>
<protein>
    <submittedName>
        <fullName evidence="2">Glyoxalase</fullName>
    </submittedName>
</protein>
<sequence length="137" mass="14876">MMLGIDHVQLAIPPGSEDEGRRFYIGVLGMEEVPKPPALAARGGVWFKSGQVQLHLGVEADFRPASKAHPAILVADLDGLASKLHLSGYEPIWDEAIPGVRRFYAADPFGNRLEFIGASRDSRLSDIDPVQKISAQS</sequence>
<dbReference type="InterPro" id="IPR037523">
    <property type="entry name" value="VOC_core"/>
</dbReference>
<accession>A0A931FLL2</accession>